<dbReference type="PROSITE" id="PS51352">
    <property type="entry name" value="THIOREDOXIN_2"/>
    <property type="match status" value="1"/>
</dbReference>
<dbReference type="RefSeq" id="WP_084527355.1">
    <property type="nucleotide sequence ID" value="NZ_CP015079.1"/>
</dbReference>
<evidence type="ECO:0000313" key="3">
    <source>
        <dbReference type="Proteomes" id="UP000077868"/>
    </source>
</evidence>
<name>A0A1A9GIV7_9ACTN</name>
<dbReference type="PATRIC" id="fig|1300347.3.peg.1732"/>
<proteinExistence type="predicted"/>
<dbReference type="SUPFAM" id="SSF52833">
    <property type="entry name" value="Thioredoxin-like"/>
    <property type="match status" value="1"/>
</dbReference>
<dbReference type="Proteomes" id="UP000077868">
    <property type="component" value="Chromosome"/>
</dbReference>
<reference evidence="2 3" key="1">
    <citation type="submission" date="2016-03" db="EMBL/GenBank/DDBJ databases">
        <title>Complete genome sequence of a soil Actinobacterium, Nocardioides dokdonensis FR1436.</title>
        <authorList>
            <person name="Kwon S.-K."/>
            <person name="Kim K."/>
            <person name="Kim J.F."/>
        </authorList>
    </citation>
    <scope>NUCLEOTIDE SEQUENCE [LARGE SCALE GENOMIC DNA]</scope>
    <source>
        <strain evidence="2 3">FR1436</strain>
    </source>
</reference>
<protein>
    <submittedName>
        <fullName evidence="2">Thioredoxin</fullName>
    </submittedName>
</protein>
<organism evidence="2 3">
    <name type="scientific">Nocardioides dokdonensis FR1436</name>
    <dbReference type="NCBI Taxonomy" id="1300347"/>
    <lineage>
        <taxon>Bacteria</taxon>
        <taxon>Bacillati</taxon>
        <taxon>Actinomycetota</taxon>
        <taxon>Actinomycetes</taxon>
        <taxon>Propionibacteriales</taxon>
        <taxon>Nocardioidaceae</taxon>
        <taxon>Nocardioides</taxon>
    </lineage>
</organism>
<dbReference type="Pfam" id="PF00085">
    <property type="entry name" value="Thioredoxin"/>
    <property type="match status" value="1"/>
</dbReference>
<dbReference type="AlphaFoldDB" id="A0A1A9GIV7"/>
<feature type="domain" description="Thioredoxin" evidence="1">
    <location>
        <begin position="28"/>
        <end position="165"/>
    </location>
</feature>
<dbReference type="OrthoDB" id="1495530at2"/>
<gene>
    <name evidence="2" type="ORF">I601_1733</name>
</gene>
<dbReference type="KEGG" id="ndk:I601_1733"/>
<evidence type="ECO:0000259" key="1">
    <source>
        <dbReference type="PROSITE" id="PS51352"/>
    </source>
</evidence>
<dbReference type="Gene3D" id="3.40.30.10">
    <property type="entry name" value="Glutaredoxin"/>
    <property type="match status" value="1"/>
</dbReference>
<dbReference type="EMBL" id="CP015079">
    <property type="protein sequence ID" value="ANH38164.1"/>
    <property type="molecule type" value="Genomic_DNA"/>
</dbReference>
<evidence type="ECO:0000313" key="2">
    <source>
        <dbReference type="EMBL" id="ANH38164.1"/>
    </source>
</evidence>
<accession>A0A1A9GIV7</accession>
<dbReference type="STRING" id="1300347.I601_1733"/>
<dbReference type="InterPro" id="IPR013766">
    <property type="entry name" value="Thioredoxin_domain"/>
</dbReference>
<dbReference type="InterPro" id="IPR036249">
    <property type="entry name" value="Thioredoxin-like_sf"/>
</dbReference>
<sequence length="166" mass="17286">MPTGLWIALAAVVIALAFGAYRAATDGRFRGTHALSASGPDVEGAARPVADDAASVPGTPTAWDEVLASLPEAGLGERATFVQFSSAFCAPCRATRRTLGEVAELVPGVTHLEIDAELHLDLVRRLDVLRTPTTLILDAAGREVTRASGAPRKETVLATLDSVVAD</sequence>
<keyword evidence="3" id="KW-1185">Reference proteome</keyword>
<dbReference type="CDD" id="cd02947">
    <property type="entry name" value="TRX_family"/>
    <property type="match status" value="1"/>
</dbReference>